<dbReference type="eggNOG" id="COG1807">
    <property type="taxonomic scope" value="Bacteria"/>
</dbReference>
<feature type="transmembrane region" description="Helical" evidence="8">
    <location>
        <begin position="262"/>
        <end position="284"/>
    </location>
</feature>
<feature type="transmembrane region" description="Helical" evidence="8">
    <location>
        <begin position="325"/>
        <end position="342"/>
    </location>
</feature>
<keyword evidence="7 8" id="KW-0472">Membrane</keyword>
<evidence type="ECO:0000256" key="7">
    <source>
        <dbReference type="ARBA" id="ARBA00023136"/>
    </source>
</evidence>
<dbReference type="HOGENOM" id="CLU_539366_0_0_0"/>
<evidence type="ECO:0000256" key="1">
    <source>
        <dbReference type="ARBA" id="ARBA00004651"/>
    </source>
</evidence>
<evidence type="ECO:0000256" key="4">
    <source>
        <dbReference type="ARBA" id="ARBA00022679"/>
    </source>
</evidence>
<feature type="transmembrane region" description="Helical" evidence="8">
    <location>
        <begin position="202"/>
        <end position="223"/>
    </location>
</feature>
<dbReference type="InterPro" id="IPR050297">
    <property type="entry name" value="LipidA_mod_glycosyltrf_83"/>
</dbReference>
<keyword evidence="4" id="KW-0808">Transferase</keyword>
<name>E8N419_ANATU</name>
<dbReference type="InParanoid" id="E8N419"/>
<evidence type="ECO:0000256" key="8">
    <source>
        <dbReference type="SAM" id="Phobius"/>
    </source>
</evidence>
<keyword evidence="6 8" id="KW-1133">Transmembrane helix</keyword>
<evidence type="ECO:0000256" key="5">
    <source>
        <dbReference type="ARBA" id="ARBA00022692"/>
    </source>
</evidence>
<keyword evidence="10" id="KW-1185">Reference proteome</keyword>
<dbReference type="PANTHER" id="PTHR33908:SF11">
    <property type="entry name" value="MEMBRANE PROTEIN"/>
    <property type="match status" value="1"/>
</dbReference>
<dbReference type="KEGG" id="atm:ANT_11490"/>
<dbReference type="Proteomes" id="UP000008922">
    <property type="component" value="Chromosome"/>
</dbReference>
<dbReference type="STRING" id="926569.ANT_11490"/>
<feature type="transmembrane region" description="Helical" evidence="8">
    <location>
        <begin position="120"/>
        <end position="153"/>
    </location>
</feature>
<keyword evidence="2" id="KW-1003">Cell membrane</keyword>
<dbReference type="PANTHER" id="PTHR33908">
    <property type="entry name" value="MANNOSYLTRANSFERASE YKCB-RELATED"/>
    <property type="match status" value="1"/>
</dbReference>
<organism evidence="9 10">
    <name type="scientific">Anaerolinea thermophila (strain DSM 14523 / JCM 11388 / NBRC 100420 / UNI-1)</name>
    <dbReference type="NCBI Taxonomy" id="926569"/>
    <lineage>
        <taxon>Bacteria</taxon>
        <taxon>Bacillati</taxon>
        <taxon>Chloroflexota</taxon>
        <taxon>Anaerolineae</taxon>
        <taxon>Anaerolineales</taxon>
        <taxon>Anaerolineaceae</taxon>
        <taxon>Anaerolinea</taxon>
    </lineage>
</organism>
<reference evidence="9 10" key="1">
    <citation type="submission" date="2010-12" db="EMBL/GenBank/DDBJ databases">
        <title>Whole genome sequence of Anaerolinea thermophila UNI-1.</title>
        <authorList>
            <person name="Narita-Yamada S."/>
            <person name="Kishi E."/>
            <person name="Watanabe Y."/>
            <person name="Takasaki K."/>
            <person name="Ankai A."/>
            <person name="Oguchi A."/>
            <person name="Fukui S."/>
            <person name="Takahashi M."/>
            <person name="Yashiro I."/>
            <person name="Hosoyama A."/>
            <person name="Sekiguchi Y."/>
            <person name="Hanada S."/>
            <person name="Fujita N."/>
        </authorList>
    </citation>
    <scope>NUCLEOTIDE SEQUENCE [LARGE SCALE GENOMIC DNA]</scope>
    <source>
        <strain evidence="10">DSM 14523 / JCM 11388 / NBRC 100420 / UNI-1</strain>
    </source>
</reference>
<dbReference type="GO" id="GO:0009103">
    <property type="term" value="P:lipopolysaccharide biosynthetic process"/>
    <property type="evidence" value="ECO:0007669"/>
    <property type="project" value="UniProtKB-ARBA"/>
</dbReference>
<dbReference type="GO" id="GO:0005886">
    <property type="term" value="C:plasma membrane"/>
    <property type="evidence" value="ECO:0007669"/>
    <property type="project" value="UniProtKB-SubCell"/>
</dbReference>
<protein>
    <submittedName>
        <fullName evidence="9">Hypothetical membrane protein</fullName>
    </submittedName>
</protein>
<comment type="subcellular location">
    <subcellularLocation>
        <location evidence="1">Cell membrane</location>
        <topology evidence="1">Multi-pass membrane protein</topology>
    </subcellularLocation>
</comment>
<keyword evidence="3" id="KW-0328">Glycosyltransferase</keyword>
<gene>
    <name evidence="9" type="ordered locus">ANT_11490</name>
</gene>
<accession>E8N419</accession>
<evidence type="ECO:0000313" key="9">
    <source>
        <dbReference type="EMBL" id="BAJ63183.1"/>
    </source>
</evidence>
<evidence type="ECO:0000256" key="3">
    <source>
        <dbReference type="ARBA" id="ARBA00022676"/>
    </source>
</evidence>
<feature type="transmembrane region" description="Helical" evidence="8">
    <location>
        <begin position="349"/>
        <end position="368"/>
    </location>
</feature>
<feature type="transmembrane region" description="Helical" evidence="8">
    <location>
        <begin position="165"/>
        <end position="190"/>
    </location>
</feature>
<evidence type="ECO:0000313" key="10">
    <source>
        <dbReference type="Proteomes" id="UP000008922"/>
    </source>
</evidence>
<evidence type="ECO:0000256" key="6">
    <source>
        <dbReference type="ARBA" id="ARBA00022989"/>
    </source>
</evidence>
<sequence>MYNRGMSKTTRLWIVLLIALALLARLIPGPRTIDDSYITYRYARNLLSGWGFVYNPGERVMGTTTPLYTLLMAGLGALSGGPEADFPVISWLLNAVADALTCVLLFLIGRQVNFEKAGLAAALAWAIAPYSVTFSIGGLETSLYVFLLTLMGWAYLRNNLSLTALAGALALLTRVDAALMIGLMGLDWLARFLHEKPRSIPWRALFVFLLPVIGWYGFAWAYFGSPFPHSVTAKLLAYRLEPHAALIRLLQHYATPFFEYHWIGNIAIGVGLLVYPFLALTGVLSAFRTAPRLGAWLVYPWVYFLAFALPNPLIFRWYLTPPLPAYFLAILIGGQSLLRGLMKHKQVPRWGFSLLTVVLVLFPAVVSFREWRFVPDHGPRRPAPDMAYIQLELLYKEAADFIRAQNQPQAVLAAGDVGVLGYETNLRILDTVGLNSPQSIQYYPLDKAYYAINYAVAPDLIRDARPDFLVILEVYGRKGLLQENWFQQSYRLMKKIPTDMYGSDGLLIFGRNP</sequence>
<dbReference type="AlphaFoldDB" id="E8N419"/>
<feature type="transmembrane region" description="Helical" evidence="8">
    <location>
        <begin position="296"/>
        <end position="319"/>
    </location>
</feature>
<keyword evidence="5 8" id="KW-0812">Transmembrane</keyword>
<dbReference type="GO" id="GO:0016763">
    <property type="term" value="F:pentosyltransferase activity"/>
    <property type="evidence" value="ECO:0007669"/>
    <property type="project" value="TreeGrafter"/>
</dbReference>
<proteinExistence type="predicted"/>
<evidence type="ECO:0000256" key="2">
    <source>
        <dbReference type="ARBA" id="ARBA00022475"/>
    </source>
</evidence>
<feature type="transmembrane region" description="Helical" evidence="8">
    <location>
        <begin position="88"/>
        <end position="108"/>
    </location>
</feature>
<dbReference type="EMBL" id="AP012029">
    <property type="protein sequence ID" value="BAJ63183.1"/>
    <property type="molecule type" value="Genomic_DNA"/>
</dbReference>